<evidence type="ECO:0000313" key="3">
    <source>
        <dbReference type="EMBL" id="RNJ25620.1"/>
    </source>
</evidence>
<dbReference type="GO" id="GO:0046523">
    <property type="term" value="F:S-methyl-5-thioribose-1-phosphate isomerase activity"/>
    <property type="evidence" value="ECO:0007669"/>
    <property type="project" value="TreeGrafter"/>
</dbReference>
<dbReference type="Proteomes" id="UP000270581">
    <property type="component" value="Unassembled WGS sequence"/>
</dbReference>
<dbReference type="Gene3D" id="3.40.50.10470">
    <property type="entry name" value="Translation initiation factor eif-2b, domain 2"/>
    <property type="match status" value="1"/>
</dbReference>
<dbReference type="Gene3D" id="3.90.79.10">
    <property type="entry name" value="Nucleoside Triphosphate Pyrophosphohydrolase"/>
    <property type="match status" value="1"/>
</dbReference>
<dbReference type="InterPro" id="IPR037171">
    <property type="entry name" value="NagB/RpiA_transferase-like"/>
</dbReference>
<gene>
    <name evidence="3" type="ORF">Nmn1133_02250</name>
</gene>
<dbReference type="EMBL" id="RJJC01000001">
    <property type="protein sequence ID" value="RNJ25620.1"/>
    <property type="molecule type" value="Genomic_DNA"/>
</dbReference>
<protein>
    <submittedName>
        <fullName evidence="3">NUDIX domain-containing protein</fullName>
    </submittedName>
</protein>
<keyword evidence="4" id="KW-1185">Reference proteome</keyword>
<dbReference type="AlphaFoldDB" id="A0AAJ4R7F7"/>
<sequence length="408" mass="44132">METVAVVTAFLRNRGEVLLLERSDRVGSYTGQWGAVAGHAEGDPDRLVRVEIAEETGLDDAVELVRRGEPFTVTDADRETEWRVHPYLFDCERRDVTPNEETSRWEWVPPTAIRERETVPDLWRSYDRVRPSVATVADDETHGAAYLSVRALDVLRDEAALANTGEAVATVARDLLDARASMHAVSNRINRVMIDAETPESVKREAISAIERAATADERAARKAAARLTAPVATLSRSGTVAQALTEADPDRLVVFESRPGGEGVDVAERFATGTDVTLAPDAAMADVLDRVGVESVIVGADTVLPDGRVVNKVGTRPLAAVANRAGVPVVVATATAKIAPEGATTVGREPRDDCYDGDVPLSVECPTFEPTPADHIDHLVTEDGRLGEEHVRDRAREHATAAAWCDR</sequence>
<dbReference type="SUPFAM" id="SSF55811">
    <property type="entry name" value="Nudix"/>
    <property type="match status" value="1"/>
</dbReference>
<dbReference type="PANTHER" id="PTHR43475">
    <property type="entry name" value="METHYLTHIORIBOSE-1-PHOSPHATE ISOMERASE"/>
    <property type="match status" value="1"/>
</dbReference>
<dbReference type="PANTHER" id="PTHR43475:SF3">
    <property type="entry name" value="TRANSLATION INITIATION FACTOR EIF-2B SUBUNIT FAMILY PROTEIN (AFU_ORTHOLOGUE AFUA_2G14290)"/>
    <property type="match status" value="1"/>
</dbReference>
<dbReference type="SUPFAM" id="SSF100950">
    <property type="entry name" value="NagB/RpiA/CoA transferase-like"/>
    <property type="match status" value="1"/>
</dbReference>
<evidence type="ECO:0000259" key="2">
    <source>
        <dbReference type="PROSITE" id="PS51462"/>
    </source>
</evidence>
<proteinExistence type="inferred from homology"/>
<reference evidence="3 4" key="1">
    <citation type="submission" date="2018-11" db="EMBL/GenBank/DDBJ databases">
        <title>Genome sequences of Natronomonas sp. CBA1133.</title>
        <authorList>
            <person name="Roh S.W."/>
            <person name="Cha I.-T."/>
        </authorList>
    </citation>
    <scope>NUCLEOTIDE SEQUENCE [LARGE SCALE GENOMIC DNA]</scope>
    <source>
        <strain evidence="3 4">CBA1133</strain>
    </source>
</reference>
<dbReference type="InterPro" id="IPR000086">
    <property type="entry name" value="NUDIX_hydrolase_dom"/>
</dbReference>
<dbReference type="InterPro" id="IPR042529">
    <property type="entry name" value="IF_2B-like_C"/>
</dbReference>
<evidence type="ECO:0000313" key="4">
    <source>
        <dbReference type="Proteomes" id="UP000270581"/>
    </source>
</evidence>
<dbReference type="InterPro" id="IPR000649">
    <property type="entry name" value="IF-2B-related"/>
</dbReference>
<comment type="caution">
    <text evidence="3">The sequence shown here is derived from an EMBL/GenBank/DDBJ whole genome shotgun (WGS) entry which is preliminary data.</text>
</comment>
<dbReference type="Pfam" id="PF01008">
    <property type="entry name" value="IF-2B"/>
    <property type="match status" value="1"/>
</dbReference>
<feature type="domain" description="Nudix hydrolase" evidence="2">
    <location>
        <begin position="2"/>
        <end position="131"/>
    </location>
</feature>
<accession>A0AAJ4R7F7</accession>
<dbReference type="Pfam" id="PF00293">
    <property type="entry name" value="NUDIX"/>
    <property type="match status" value="1"/>
</dbReference>
<evidence type="ECO:0000256" key="1">
    <source>
        <dbReference type="RuleBase" id="RU003814"/>
    </source>
</evidence>
<dbReference type="PROSITE" id="PS51462">
    <property type="entry name" value="NUDIX"/>
    <property type="match status" value="1"/>
</dbReference>
<dbReference type="RefSeq" id="WP_123123742.1">
    <property type="nucleotide sequence ID" value="NZ_QKNW01000001.1"/>
</dbReference>
<dbReference type="GO" id="GO:0019509">
    <property type="term" value="P:L-methionine salvage from methylthioadenosine"/>
    <property type="evidence" value="ECO:0007669"/>
    <property type="project" value="TreeGrafter"/>
</dbReference>
<organism evidence="3 4">
    <name type="scientific">Halosegnis longus</name>
    <dbReference type="NCBI Taxonomy" id="2216012"/>
    <lineage>
        <taxon>Archaea</taxon>
        <taxon>Methanobacteriati</taxon>
        <taxon>Methanobacteriota</taxon>
        <taxon>Stenosarchaea group</taxon>
        <taxon>Halobacteria</taxon>
        <taxon>Halobacteriales</taxon>
        <taxon>Natronomonadaceae</taxon>
        <taxon>Halosegnis</taxon>
    </lineage>
</organism>
<name>A0AAJ4R7F7_9EURY</name>
<dbReference type="InterPro" id="IPR015797">
    <property type="entry name" value="NUDIX_hydrolase-like_dom_sf"/>
</dbReference>
<comment type="similarity">
    <text evidence="1">Belongs to the eIF-2B alpha/beta/delta subunits family.</text>
</comment>